<organism evidence="1">
    <name type="scientific">uncultured alpha proteobacterium EB000_46D07</name>
    <dbReference type="NCBI Taxonomy" id="710793"/>
    <lineage>
        <taxon>Bacteria</taxon>
        <taxon>Pseudomonadati</taxon>
        <taxon>Pseudomonadota</taxon>
        <taxon>Alphaproteobacteria</taxon>
        <taxon>environmental samples</taxon>
    </lineage>
</organism>
<name>E0XZP6_9PROT</name>
<accession>E0XZP6</accession>
<protein>
    <submittedName>
        <fullName evidence="1">Uncharacterized protein</fullName>
    </submittedName>
</protein>
<proteinExistence type="predicted"/>
<dbReference type="EMBL" id="GU474934">
    <property type="protein sequence ID" value="ADI19878.1"/>
    <property type="molecule type" value="Genomic_DNA"/>
</dbReference>
<reference evidence="1" key="1">
    <citation type="journal article" date="2011" name="Environ. Microbiol.">
        <title>Time-series analyses of Monterey Bay coastal microbial picoplankton using a 'genome proxy' microarray.</title>
        <authorList>
            <person name="Rich V.I."/>
            <person name="Pham V.D."/>
            <person name="Eppley J."/>
            <person name="Shi Y."/>
            <person name="DeLong E.F."/>
        </authorList>
    </citation>
    <scope>NUCLEOTIDE SEQUENCE</scope>
</reference>
<dbReference type="AlphaFoldDB" id="E0XZP6"/>
<evidence type="ECO:0000313" key="1">
    <source>
        <dbReference type="EMBL" id="ADI19878.1"/>
    </source>
</evidence>
<sequence>MAFLLAINQPNDTTTLAAFAGNGEALKAAELLRGLSGDAVDTDVVSALNMWHILPCS</sequence>